<keyword evidence="2" id="KW-1133">Transmembrane helix</keyword>
<evidence type="ECO:0000256" key="2">
    <source>
        <dbReference type="SAM" id="Phobius"/>
    </source>
</evidence>
<feature type="region of interest" description="Disordered" evidence="1">
    <location>
        <begin position="88"/>
        <end position="199"/>
    </location>
</feature>
<evidence type="ECO:0000313" key="4">
    <source>
        <dbReference type="Proteomes" id="UP000198510"/>
    </source>
</evidence>
<dbReference type="Proteomes" id="UP000198510">
    <property type="component" value="Unassembled WGS sequence"/>
</dbReference>
<organism evidence="3 4">
    <name type="scientific">Catalinimonas alkaloidigena</name>
    <dbReference type="NCBI Taxonomy" id="1075417"/>
    <lineage>
        <taxon>Bacteria</taxon>
        <taxon>Pseudomonadati</taxon>
        <taxon>Bacteroidota</taxon>
        <taxon>Cytophagia</taxon>
        <taxon>Cytophagales</taxon>
        <taxon>Catalimonadaceae</taxon>
        <taxon>Catalinimonas</taxon>
    </lineage>
</organism>
<protein>
    <submittedName>
        <fullName evidence="3">Uncharacterized protein</fullName>
    </submittedName>
</protein>
<proteinExistence type="predicted"/>
<feature type="compositionally biased region" description="Low complexity" evidence="1">
    <location>
        <begin position="88"/>
        <end position="101"/>
    </location>
</feature>
<keyword evidence="4" id="KW-1185">Reference proteome</keyword>
<name>A0A1G9QCV7_9BACT</name>
<sequence>MHSDELERFFRDRLRQLDATPPPQATWTPDRTWARLAAAAPPRPARRWYRWAAAVFLLLLTLTGVSTVYVRQQRQIAALKQALETAQRQATAPASPPQQATVRTMPQEQEKNTAATPVSPAPPAAAPRLAHESTRQRSQSATVPTGTTPIAVPAPGVLPVPVDTASRLAATTPSEQSDVSPLPTTAKPPLPQTPKEYPTQVTVRYENTKEPIATLVLSAPDAKPKKRGLRLHVGRRSSPEPEPSGNASYVARLNR</sequence>
<feature type="compositionally biased region" description="Polar residues" evidence="1">
    <location>
        <begin position="136"/>
        <end position="148"/>
    </location>
</feature>
<evidence type="ECO:0000256" key="1">
    <source>
        <dbReference type="SAM" id="MobiDB-lite"/>
    </source>
</evidence>
<keyword evidence="2" id="KW-0812">Transmembrane</keyword>
<dbReference type="EMBL" id="FNFO01000010">
    <property type="protein sequence ID" value="SDM08740.1"/>
    <property type="molecule type" value="Genomic_DNA"/>
</dbReference>
<dbReference type="RefSeq" id="WP_089686165.1">
    <property type="nucleotide sequence ID" value="NZ_FNFO01000010.1"/>
</dbReference>
<reference evidence="3 4" key="1">
    <citation type="submission" date="2016-10" db="EMBL/GenBank/DDBJ databases">
        <authorList>
            <person name="de Groot N.N."/>
        </authorList>
    </citation>
    <scope>NUCLEOTIDE SEQUENCE [LARGE SCALE GENOMIC DNA]</scope>
    <source>
        <strain evidence="3 4">DSM 25186</strain>
    </source>
</reference>
<feature type="compositionally biased region" description="Polar residues" evidence="1">
    <location>
        <begin position="169"/>
        <end position="183"/>
    </location>
</feature>
<feature type="region of interest" description="Disordered" evidence="1">
    <location>
        <begin position="214"/>
        <end position="255"/>
    </location>
</feature>
<keyword evidence="2" id="KW-0472">Membrane</keyword>
<feature type="transmembrane region" description="Helical" evidence="2">
    <location>
        <begin position="48"/>
        <end position="70"/>
    </location>
</feature>
<feature type="compositionally biased region" description="Low complexity" evidence="1">
    <location>
        <begin position="149"/>
        <end position="162"/>
    </location>
</feature>
<evidence type="ECO:0000313" key="3">
    <source>
        <dbReference type="EMBL" id="SDM08740.1"/>
    </source>
</evidence>
<gene>
    <name evidence="3" type="ORF">SAMN05421823_110123</name>
</gene>
<accession>A0A1G9QCV7</accession>
<feature type="compositionally biased region" description="Basic residues" evidence="1">
    <location>
        <begin position="224"/>
        <end position="235"/>
    </location>
</feature>
<dbReference type="STRING" id="1075417.SAMN05421823_110123"/>
<dbReference type="AlphaFoldDB" id="A0A1G9QCV7"/>